<dbReference type="Gene3D" id="3.30.200.20">
    <property type="entry name" value="Phosphorylase Kinase, domain 1"/>
    <property type="match status" value="1"/>
</dbReference>
<accession>S3DEG8</accession>
<feature type="domain" description="Aminoglycoside phosphotransferase" evidence="1">
    <location>
        <begin position="97"/>
        <end position="332"/>
    </location>
</feature>
<dbReference type="EMBL" id="KE145372">
    <property type="protein sequence ID" value="EPE25063.1"/>
    <property type="molecule type" value="Genomic_DNA"/>
</dbReference>
<dbReference type="Proteomes" id="UP000016922">
    <property type="component" value="Unassembled WGS sequence"/>
</dbReference>
<dbReference type="GO" id="GO:0005739">
    <property type="term" value="C:mitochondrion"/>
    <property type="evidence" value="ECO:0007669"/>
    <property type="project" value="TreeGrafter"/>
</dbReference>
<dbReference type="PANTHER" id="PTHR36091:SF2">
    <property type="entry name" value="AMINOGLYCOSIDE PHOSPHOTRANSFERASE DOMAIN-CONTAINING PROTEIN"/>
    <property type="match status" value="1"/>
</dbReference>
<dbReference type="InterPro" id="IPR011009">
    <property type="entry name" value="Kinase-like_dom_sf"/>
</dbReference>
<reference evidence="2 3" key="1">
    <citation type="journal article" date="2013" name="BMC Genomics">
        <title>Genomics-driven discovery of the pneumocandin biosynthetic gene cluster in the fungus Glarea lozoyensis.</title>
        <authorList>
            <person name="Chen L."/>
            <person name="Yue Q."/>
            <person name="Zhang X."/>
            <person name="Xiang M."/>
            <person name="Wang C."/>
            <person name="Li S."/>
            <person name="Che Y."/>
            <person name="Ortiz-Lopez F.J."/>
            <person name="Bills G.F."/>
            <person name="Liu X."/>
            <person name="An Z."/>
        </authorList>
    </citation>
    <scope>NUCLEOTIDE SEQUENCE [LARGE SCALE GENOMIC DNA]</scope>
    <source>
        <strain evidence="3">ATCC 20868 / MF5171</strain>
    </source>
</reference>
<gene>
    <name evidence="2" type="ORF">GLAREA_11644</name>
</gene>
<dbReference type="STRING" id="1116229.S3DEG8"/>
<dbReference type="SUPFAM" id="SSF56112">
    <property type="entry name" value="Protein kinase-like (PK-like)"/>
    <property type="match status" value="1"/>
</dbReference>
<organism evidence="2 3">
    <name type="scientific">Glarea lozoyensis (strain ATCC 20868 / MF5171)</name>
    <dbReference type="NCBI Taxonomy" id="1116229"/>
    <lineage>
        <taxon>Eukaryota</taxon>
        <taxon>Fungi</taxon>
        <taxon>Dikarya</taxon>
        <taxon>Ascomycota</taxon>
        <taxon>Pezizomycotina</taxon>
        <taxon>Leotiomycetes</taxon>
        <taxon>Helotiales</taxon>
        <taxon>Helotiaceae</taxon>
        <taxon>Glarea</taxon>
    </lineage>
</organism>
<dbReference type="OMA" id="DVNRGPH"/>
<dbReference type="KEGG" id="glz:GLAREA_11644"/>
<evidence type="ECO:0000259" key="1">
    <source>
        <dbReference type="Pfam" id="PF01636"/>
    </source>
</evidence>
<dbReference type="eggNOG" id="ENOG502SHAC">
    <property type="taxonomic scope" value="Eukaryota"/>
</dbReference>
<dbReference type="GO" id="GO:0016301">
    <property type="term" value="F:kinase activity"/>
    <property type="evidence" value="ECO:0007669"/>
    <property type="project" value="UniProtKB-KW"/>
</dbReference>
<dbReference type="OrthoDB" id="10003767at2759"/>
<dbReference type="Pfam" id="PF01636">
    <property type="entry name" value="APH"/>
    <property type="match status" value="1"/>
</dbReference>
<dbReference type="AlphaFoldDB" id="S3DEG8"/>
<dbReference type="PANTHER" id="PTHR36091">
    <property type="entry name" value="ALTERED INHERITANCE OF MITOCHONDRIA PROTEIN 9, MITOCHONDRIAL"/>
    <property type="match status" value="1"/>
</dbReference>
<proteinExistence type="predicted"/>
<dbReference type="GeneID" id="19470685"/>
<evidence type="ECO:0000313" key="2">
    <source>
        <dbReference type="EMBL" id="EPE25063.1"/>
    </source>
</evidence>
<dbReference type="InterPro" id="IPR002575">
    <property type="entry name" value="Aminoglycoside_PTrfase"/>
</dbReference>
<dbReference type="HOGENOM" id="CLU_019189_9_1_1"/>
<keyword evidence="2" id="KW-0808">Transferase</keyword>
<sequence length="534" mass="61636">MEKHSSIFYAIPSLPSSDWESQHYHDSLRLSERFLYFDLPELCYLVAKSTKRETCDISRLVKIAESHSYRMLEVTFLDGLKVIVRLPYPCTTPRKYGVASEVATMEFLRDYDVPIPKILAWSSSNNLVGSEFILMEGVSGKLLSETWYVMTDEEKRGIIKKVVDIESTLFKIRLPAHGSLYLQGYLDRGVRTVDIPNDHGSNNPARFCIGPSTEQPWWHQKRDELPVNRGPWRTAEEVLKSAGDREKLWLQRFGKMRYPKGALYREPYDGERVDPRVQIEHLSDYMKLAPYLVPKEEELNMPTIRHPGLSPSNIFVSESGEITGIIDWQHTTILPKFLQAKPSKCLQNDTSEKFRRLDFAKDALYVGSTETQKEAERCQQREGFHLDPTNIDELDSAHFSTTEKRSLCLPKQIYDIASRPWEGDITSLQAHLIKALAEWSAIASPEDEPPIRYSEEEIKECLDGHAKQKRAGKRAQLVRDFIGCDVDGLVRTEDYQNALRRARMAKKILMEGSTGNERKKQFRKLWPYRTINRS</sequence>
<keyword evidence="2" id="KW-0418">Kinase</keyword>
<keyword evidence="3" id="KW-1185">Reference proteome</keyword>
<dbReference type="RefSeq" id="XP_008087978.1">
    <property type="nucleotide sequence ID" value="XM_008089787.1"/>
</dbReference>
<evidence type="ECO:0000313" key="3">
    <source>
        <dbReference type="Proteomes" id="UP000016922"/>
    </source>
</evidence>
<dbReference type="InterPro" id="IPR051035">
    <property type="entry name" value="Mito_inheritance_9"/>
</dbReference>
<name>S3DEG8_GLAL2</name>
<protein>
    <submittedName>
        <fullName evidence="2">Protein kinase-like (PK-like)</fullName>
    </submittedName>
</protein>